<evidence type="ECO:0000313" key="3">
    <source>
        <dbReference type="Proteomes" id="UP001525961"/>
    </source>
</evidence>
<protein>
    <submittedName>
        <fullName evidence="2">DUF4351 domain-containing protein</fullName>
    </submittedName>
</protein>
<dbReference type="PANTHER" id="PTHR35586:SF1">
    <property type="entry name" value="SLL1691 PROTEIN"/>
    <property type="match status" value="1"/>
</dbReference>
<dbReference type="Pfam" id="PF14261">
    <property type="entry name" value="DUF4351"/>
    <property type="match status" value="1"/>
</dbReference>
<dbReference type="EMBL" id="JAMXFA010000018">
    <property type="protein sequence ID" value="MCT7979020.1"/>
    <property type="molecule type" value="Genomic_DNA"/>
</dbReference>
<evidence type="ECO:0000313" key="2">
    <source>
        <dbReference type="EMBL" id="MCT7979020.1"/>
    </source>
</evidence>
<organism evidence="2 3">
    <name type="scientific">Laspinema olomoucense D3b</name>
    <dbReference type="NCBI Taxonomy" id="2953688"/>
    <lineage>
        <taxon>Bacteria</taxon>
        <taxon>Bacillati</taxon>
        <taxon>Cyanobacteriota</taxon>
        <taxon>Cyanophyceae</taxon>
        <taxon>Oscillatoriophycideae</taxon>
        <taxon>Oscillatoriales</taxon>
        <taxon>Laspinemataceae</taxon>
        <taxon>Laspinema</taxon>
        <taxon>Laspinema olomoucense</taxon>
    </lineage>
</organism>
<dbReference type="InterPro" id="IPR025587">
    <property type="entry name" value="DUF4351"/>
</dbReference>
<accession>A0ABT2NBC9</accession>
<comment type="caution">
    <text evidence="2">The sequence shown here is derived from an EMBL/GenBank/DDBJ whole genome shotgun (WGS) entry which is preliminary data.</text>
</comment>
<name>A0ABT2NBC9_9CYAN</name>
<dbReference type="PANTHER" id="PTHR35586">
    <property type="entry name" value="SLL1691 PROTEIN"/>
    <property type="match status" value="1"/>
</dbReference>
<dbReference type="Proteomes" id="UP001525961">
    <property type="component" value="Unassembled WGS sequence"/>
</dbReference>
<dbReference type="RefSeq" id="WP_261235923.1">
    <property type="nucleotide sequence ID" value="NZ_JAMXFA010000018.1"/>
</dbReference>
<keyword evidence="3" id="KW-1185">Reference proteome</keyword>
<gene>
    <name evidence="2" type="ORF">NG792_15015</name>
</gene>
<feature type="domain" description="DUF4351" evidence="1">
    <location>
        <begin position="245"/>
        <end position="303"/>
    </location>
</feature>
<proteinExistence type="predicted"/>
<evidence type="ECO:0000259" key="1">
    <source>
        <dbReference type="Pfam" id="PF14261"/>
    </source>
</evidence>
<sequence>MIDHDRLFKELLETFLPEFLELFFPELWNAIDPDSLSFQDKELFTDITSGEKYAADLVIRAQLKYGKIPILIHLEHQARTEPNFPRRMFIYFCRLLEKYAISIYPIAVLSFDTPQRPDPNTYQVECCGKEVNRFNYEVIQLNRLNWQDFRDSNNAIGCALMAKMQMERGERPQVKLECLRMLHHLNLNPARTQLISGFIDIYLRLNPEEQALFQAQLSTILPQEQEGVMEIVTSWMEQGIEQGLEQGMRQATVSLVERLLNRRCGGISPELDLAVRQLPTPRLEDLSEALLDFTSEADLVAWLNERTEG</sequence>
<reference evidence="2 3" key="1">
    <citation type="journal article" date="2022" name="Front. Microbiol.">
        <title>High genomic differentiation and limited gene flow indicate recent cryptic speciation within the genus Laspinema (cyanobacteria).</title>
        <authorList>
            <person name="Stanojkovic A."/>
            <person name="Skoupy S."/>
            <person name="Skaloud P."/>
            <person name="Dvorak P."/>
        </authorList>
    </citation>
    <scope>NUCLEOTIDE SEQUENCE [LARGE SCALE GENOMIC DNA]</scope>
    <source>
        <strain evidence="2 3">D3b</strain>
    </source>
</reference>